<evidence type="ECO:0000256" key="6">
    <source>
        <dbReference type="ARBA" id="ARBA00022833"/>
    </source>
</evidence>
<evidence type="ECO:0000256" key="7">
    <source>
        <dbReference type="ARBA" id="ARBA00023163"/>
    </source>
</evidence>
<dbReference type="InterPro" id="IPR034014">
    <property type="entry name" value="Zn_ribbon_RPC11_C"/>
</dbReference>
<gene>
    <name evidence="17" type="ORF">XAT740_LOCUS8567</name>
</gene>
<keyword evidence="3 14" id="KW-0240">DNA-directed RNA polymerase</keyword>
<keyword evidence="7 14" id="KW-0804">Transcription</keyword>
<evidence type="ECO:0000256" key="8">
    <source>
        <dbReference type="ARBA" id="ARBA00023242"/>
    </source>
</evidence>
<dbReference type="GO" id="GO:0003899">
    <property type="term" value="F:DNA-directed RNA polymerase activity"/>
    <property type="evidence" value="ECO:0007669"/>
    <property type="project" value="InterPro"/>
</dbReference>
<comment type="similarity">
    <text evidence="14">Belongs to the archaeal rpoM/eukaryotic RPA12/RPB9/RPC11 RNA polymerase family.</text>
</comment>
<keyword evidence="4 14" id="KW-0479">Metal-binding</keyword>
<dbReference type="GO" id="GO:0006386">
    <property type="term" value="P:termination of RNA polymerase III transcription"/>
    <property type="evidence" value="ECO:0007669"/>
    <property type="project" value="TreeGrafter"/>
</dbReference>
<reference evidence="17" key="1">
    <citation type="submission" date="2021-02" db="EMBL/GenBank/DDBJ databases">
        <authorList>
            <person name="Nowell W R."/>
        </authorList>
    </citation>
    <scope>NUCLEOTIDE SEQUENCE</scope>
</reference>
<evidence type="ECO:0000256" key="14">
    <source>
        <dbReference type="RuleBase" id="RU003474"/>
    </source>
</evidence>
<dbReference type="Gene3D" id="2.20.25.10">
    <property type="match status" value="1"/>
</dbReference>
<dbReference type="Pfam" id="PF02150">
    <property type="entry name" value="Zn_ribbon_RPB9"/>
    <property type="match status" value="1"/>
</dbReference>
<dbReference type="PANTHER" id="PTHR11239:SF12">
    <property type="entry name" value="DNA-DIRECTED RNA POLYMERASE III SUBUNIT RPC10"/>
    <property type="match status" value="1"/>
</dbReference>
<dbReference type="InterPro" id="IPR016181">
    <property type="entry name" value="Acyl_CoA_acyltransferase"/>
</dbReference>
<feature type="domain" description="TFIIS-type" evidence="15">
    <location>
        <begin position="219"/>
        <end position="259"/>
    </location>
</feature>
<evidence type="ECO:0000256" key="12">
    <source>
        <dbReference type="ARBA" id="ARBA00078854"/>
    </source>
</evidence>
<evidence type="ECO:0000256" key="10">
    <source>
        <dbReference type="ARBA" id="ARBA00044007"/>
    </source>
</evidence>
<dbReference type="PROSITE" id="PS51133">
    <property type="entry name" value="ZF_TFIIS_2"/>
    <property type="match status" value="1"/>
</dbReference>
<comment type="caution">
    <text evidence="17">The sequence shown here is derived from an EMBL/GenBank/DDBJ whole genome shotgun (WGS) entry which is preliminary data.</text>
</comment>
<organism evidence="17 18">
    <name type="scientific">Adineta ricciae</name>
    <name type="common">Rotifer</name>
    <dbReference type="NCBI Taxonomy" id="249248"/>
    <lineage>
        <taxon>Eukaryota</taxon>
        <taxon>Metazoa</taxon>
        <taxon>Spiralia</taxon>
        <taxon>Gnathifera</taxon>
        <taxon>Rotifera</taxon>
        <taxon>Eurotatoria</taxon>
        <taxon>Bdelloidea</taxon>
        <taxon>Adinetida</taxon>
        <taxon>Adinetidae</taxon>
        <taxon>Adineta</taxon>
    </lineage>
</organism>
<keyword evidence="18" id="KW-1185">Reference proteome</keyword>
<comment type="subcellular location">
    <subcellularLocation>
        <location evidence="1">Nucleus</location>
    </subcellularLocation>
</comment>
<evidence type="ECO:0000256" key="2">
    <source>
        <dbReference type="ARBA" id="ARBA00020093"/>
    </source>
</evidence>
<dbReference type="InterPro" id="IPR001529">
    <property type="entry name" value="Zn_ribbon_RPB9"/>
</dbReference>
<feature type="domain" description="N-acetyltransferase" evidence="16">
    <location>
        <begin position="13"/>
        <end position="175"/>
    </location>
</feature>
<keyword evidence="5 13" id="KW-0863">Zinc-finger</keyword>
<dbReference type="Pfam" id="PF13302">
    <property type="entry name" value="Acetyltransf_3"/>
    <property type="match status" value="1"/>
</dbReference>
<evidence type="ECO:0000256" key="3">
    <source>
        <dbReference type="ARBA" id="ARBA00022478"/>
    </source>
</evidence>
<comment type="subunit">
    <text evidence="10">Component of the RNA polymerase III complex consisting of 17 subunits: a ten-subunit horseshoe-shaped catalytic core composed of POLR3A/RPC1, POLR3B/RPC2, POLR1C/RPAC1, POLR1D/RPAC2, POLR3K/RPC10, POLR2E/RPABC1, POLR2F/RPABC2, POLR2H/RPABC3, POLR2K/RPABC4 and POLR2L/RPABC5; a mobile stalk composed of two subunits POLR3H/RPC8 and CRCP/RPC9, protruding from the core and functioning primarily in transcription initiation; and additional subunits homologous to general transcription factors of the RNA polymerase II machinery, POLR3C/RPC3-POLR3F/RPC6-POLR3G/RPC7 heterotrimer required for transcription initiation and POLR3D/RPC4-POLR3E/RPC5 heterodimer involved in both transcription initiation and termination.</text>
</comment>
<keyword evidence="8" id="KW-0539">Nucleus</keyword>
<dbReference type="PROSITE" id="PS00466">
    <property type="entry name" value="ZF_TFIIS_1"/>
    <property type="match status" value="1"/>
</dbReference>
<evidence type="ECO:0000256" key="13">
    <source>
        <dbReference type="PROSITE-ProRule" id="PRU00472"/>
    </source>
</evidence>
<evidence type="ECO:0000313" key="17">
    <source>
        <dbReference type="EMBL" id="CAF0911630.1"/>
    </source>
</evidence>
<evidence type="ECO:0000259" key="16">
    <source>
        <dbReference type="PROSITE" id="PS51186"/>
    </source>
</evidence>
<dbReference type="SUPFAM" id="SSF55729">
    <property type="entry name" value="Acyl-CoA N-acyltransferases (Nat)"/>
    <property type="match status" value="1"/>
</dbReference>
<dbReference type="FunFam" id="2.20.25.10:FF:000005">
    <property type="entry name" value="DNA-directed RNA polymerase subunit"/>
    <property type="match status" value="1"/>
</dbReference>
<evidence type="ECO:0000256" key="1">
    <source>
        <dbReference type="ARBA" id="ARBA00004123"/>
    </source>
</evidence>
<evidence type="ECO:0000256" key="4">
    <source>
        <dbReference type="ARBA" id="ARBA00022723"/>
    </source>
</evidence>
<dbReference type="PROSITE" id="PS51186">
    <property type="entry name" value="GNAT"/>
    <property type="match status" value="1"/>
</dbReference>
<evidence type="ECO:0000256" key="9">
    <source>
        <dbReference type="ARBA" id="ARBA00029985"/>
    </source>
</evidence>
<dbReference type="GO" id="GO:0005666">
    <property type="term" value="C:RNA polymerase III complex"/>
    <property type="evidence" value="ECO:0007669"/>
    <property type="project" value="TreeGrafter"/>
</dbReference>
<keyword evidence="6" id="KW-0862">Zinc</keyword>
<name>A0A814AAT2_ADIRI</name>
<dbReference type="InterPro" id="IPR000182">
    <property type="entry name" value="GNAT_dom"/>
</dbReference>
<dbReference type="GO" id="GO:0016747">
    <property type="term" value="F:acyltransferase activity, transferring groups other than amino-acyl groups"/>
    <property type="evidence" value="ECO:0007669"/>
    <property type="project" value="InterPro"/>
</dbReference>
<evidence type="ECO:0000259" key="15">
    <source>
        <dbReference type="PROSITE" id="PS51133"/>
    </source>
</evidence>
<dbReference type="SMART" id="SM00440">
    <property type="entry name" value="ZnF_C2C2"/>
    <property type="match status" value="1"/>
</dbReference>
<dbReference type="GO" id="GO:0008270">
    <property type="term" value="F:zinc ion binding"/>
    <property type="evidence" value="ECO:0007669"/>
    <property type="project" value="UniProtKB-KW"/>
</dbReference>
<evidence type="ECO:0000256" key="5">
    <source>
        <dbReference type="ARBA" id="ARBA00022771"/>
    </source>
</evidence>
<accession>A0A814AAT2</accession>
<dbReference type="GO" id="GO:0003676">
    <property type="term" value="F:nucleic acid binding"/>
    <property type="evidence" value="ECO:0007669"/>
    <property type="project" value="InterPro"/>
</dbReference>
<dbReference type="CDD" id="cd10509">
    <property type="entry name" value="Zn-ribbon_RPC11"/>
    <property type="match status" value="1"/>
</dbReference>
<dbReference type="InterPro" id="IPR012164">
    <property type="entry name" value="Rpa12/Rpb9/Rpc10/TFS"/>
</dbReference>
<dbReference type="EMBL" id="CAJNOR010000428">
    <property type="protein sequence ID" value="CAF0911630.1"/>
    <property type="molecule type" value="Genomic_DNA"/>
</dbReference>
<dbReference type="InterPro" id="IPR001222">
    <property type="entry name" value="Znf_TFIIS"/>
</dbReference>
<dbReference type="AlphaFoldDB" id="A0A814AAT2"/>
<sequence length="260" mass="30050">MSSSHYEINDEIYLNDVLTENDVPSLVKYLNNPNIYANTLRVPYPYTAKDGEDYMKIVNESKKDIDHFFTIRLKVNDEMIGSCGIHGSESNRRVAEIGYWLAEPYWRRGIASAVVKKVLEIVRTQYKHLVRIEAQIYVWNTASKALVEKCGFTYEGLLRPRCGNMLFVEEGDRRNRLACNTCPYICNIETKITDRQYTRLKPVDDVLGGAAAWENVDKTEVTCPKCAHTQAYFMQLQTRSADEPMTTFYKCVQCGHRWND</sequence>
<dbReference type="SUPFAM" id="SSF57783">
    <property type="entry name" value="Zinc beta-ribbon"/>
    <property type="match status" value="1"/>
</dbReference>
<dbReference type="Proteomes" id="UP000663828">
    <property type="component" value="Unassembled WGS sequence"/>
</dbReference>
<comment type="function">
    <text evidence="11">Core component of RNA polymerase III (Pol III) which synthesizes small non-coding RNAs using the four ribonucleoside triphosphates as substrates. Can mediate Pol I proofreading of the nascent RNA transcript. Anchors into the Pol III active site to constantly monitor transcription fidelity, cleaves mis-incorporated 5'-ribonucleotides and restarts the transcription process. Once Pol III reaches the poly(dT) termination signal, can induce Pol III clamp opening and transcription termination. Pol III plays an important role in sensing and limiting infection by intracellular bacteria and DNA viruses. Acts as a nuclear and cytosolic DNA sensor involved in innate immune response. Can sense non-self dsDNA that serves as template for transcription into dsRNA. The non-self RNA polymerase III transcripts, such as Epstein-Barr virus-encoded RNAs (EBERs) induce type I interferon and NF-kappa-B through the RIG-I pathway.</text>
</comment>
<proteinExistence type="inferred from homology"/>
<dbReference type="CDD" id="cd04301">
    <property type="entry name" value="NAT_SF"/>
    <property type="match status" value="1"/>
</dbReference>
<dbReference type="PANTHER" id="PTHR11239">
    <property type="entry name" value="DNA-DIRECTED RNA POLYMERASE"/>
    <property type="match status" value="1"/>
</dbReference>
<protein>
    <recommendedName>
        <fullName evidence="2">DNA-directed RNA polymerase III subunit RPC10</fullName>
    </recommendedName>
    <alternativeName>
        <fullName evidence="12">DNA-directed RNA polymerase III subunit K</fullName>
    </alternativeName>
    <alternativeName>
        <fullName evidence="9">RNA polymerase III subunit C11</fullName>
    </alternativeName>
</protein>
<dbReference type="Gene3D" id="3.40.630.30">
    <property type="match status" value="1"/>
</dbReference>
<evidence type="ECO:0000313" key="18">
    <source>
        <dbReference type="Proteomes" id="UP000663828"/>
    </source>
</evidence>
<evidence type="ECO:0000256" key="11">
    <source>
        <dbReference type="ARBA" id="ARBA00054653"/>
    </source>
</evidence>
<dbReference type="Pfam" id="PF01096">
    <property type="entry name" value="Zn_ribbon_TFIIS"/>
    <property type="match status" value="1"/>
</dbReference>
<dbReference type="SMART" id="SM00661">
    <property type="entry name" value="RPOL9"/>
    <property type="match status" value="1"/>
</dbReference>